<feature type="region of interest" description="Disordered" evidence="1">
    <location>
        <begin position="1"/>
        <end position="25"/>
    </location>
</feature>
<name>A0A1D3L437_9EURY</name>
<dbReference type="OrthoDB" id="70282at2157"/>
<evidence type="ECO:0000256" key="1">
    <source>
        <dbReference type="SAM" id="MobiDB-lite"/>
    </source>
</evidence>
<dbReference type="RefSeq" id="WP_071907393.1">
    <property type="nucleotide sequence ID" value="NZ_LT607756.1"/>
</dbReference>
<dbReference type="GeneID" id="30412601"/>
<proteinExistence type="predicted"/>
<evidence type="ECO:0000313" key="3">
    <source>
        <dbReference type="Proteomes" id="UP000094707"/>
    </source>
</evidence>
<keyword evidence="3" id="KW-1185">Reference proteome</keyword>
<accession>A0A1D3L437</accession>
<dbReference type="EMBL" id="LT607756">
    <property type="protein sequence ID" value="SCG86318.1"/>
    <property type="molecule type" value="Genomic_DNA"/>
</dbReference>
<dbReference type="Proteomes" id="UP000094707">
    <property type="component" value="Chromosome I"/>
</dbReference>
<protein>
    <submittedName>
        <fullName evidence="2">Uncharacterized protein</fullName>
    </submittedName>
</protein>
<feature type="compositionally biased region" description="Basic and acidic residues" evidence="1">
    <location>
        <begin position="1"/>
        <end position="24"/>
    </location>
</feature>
<organism evidence="2 3">
    <name type="scientific">Methanobacterium congolense</name>
    <dbReference type="NCBI Taxonomy" id="118062"/>
    <lineage>
        <taxon>Archaea</taxon>
        <taxon>Methanobacteriati</taxon>
        <taxon>Methanobacteriota</taxon>
        <taxon>Methanomada group</taxon>
        <taxon>Methanobacteria</taxon>
        <taxon>Methanobacteriales</taxon>
        <taxon>Methanobacteriaceae</taxon>
        <taxon>Methanobacterium</taxon>
    </lineage>
</organism>
<gene>
    <name evidence="2" type="ORF">MCBB_1763</name>
</gene>
<dbReference type="AlphaFoldDB" id="A0A1D3L437"/>
<dbReference type="KEGG" id="mcub:MCBB_1763"/>
<evidence type="ECO:0000313" key="2">
    <source>
        <dbReference type="EMBL" id="SCG86318.1"/>
    </source>
</evidence>
<sequence>MVEKMKNKKKNDWEEVKDPEESIWRPEAAGDEITGRYIEKERDVGPYKSTKYTLETDEGEVYVFGSTVLDRKFDEVPIGYEVKIVYQGEKPSKPPKKPFKLFQVFKRPVKS</sequence>
<reference evidence="2 3" key="1">
    <citation type="submission" date="2016-08" db="EMBL/GenBank/DDBJ databases">
        <authorList>
            <person name="Seilhamer J.J."/>
        </authorList>
    </citation>
    <scope>NUCLEOTIDE SEQUENCE [LARGE SCALE GENOMIC DNA]</scope>
    <source>
        <strain evidence="2">Buetzberg</strain>
    </source>
</reference>